<accession>A0A412Z4Q4</accession>
<dbReference type="RefSeq" id="WP_117627041.1">
    <property type="nucleotide sequence ID" value="NZ_CATYQV010000068.1"/>
</dbReference>
<dbReference type="InterPro" id="IPR043739">
    <property type="entry name" value="DUF5684"/>
</dbReference>
<evidence type="ECO:0000313" key="2">
    <source>
        <dbReference type="EMBL" id="RGV74944.1"/>
    </source>
</evidence>
<feature type="transmembrane region" description="Helical" evidence="1">
    <location>
        <begin position="63"/>
        <end position="80"/>
    </location>
</feature>
<dbReference type="Proteomes" id="UP000284543">
    <property type="component" value="Unassembled WGS sequence"/>
</dbReference>
<proteinExistence type="predicted"/>
<feature type="transmembrane region" description="Helical" evidence="1">
    <location>
        <begin position="114"/>
        <end position="133"/>
    </location>
</feature>
<feature type="transmembrane region" description="Helical" evidence="1">
    <location>
        <begin position="86"/>
        <end position="102"/>
    </location>
</feature>
<gene>
    <name evidence="2" type="ORF">DWW02_16595</name>
</gene>
<dbReference type="Pfam" id="PF18936">
    <property type="entry name" value="DUF5684"/>
    <property type="match status" value="1"/>
</dbReference>
<protein>
    <submittedName>
        <fullName evidence="2">Uncharacterized protein</fullName>
    </submittedName>
</protein>
<name>A0A412Z4Q4_9FIRM</name>
<organism evidence="2 3">
    <name type="scientific">Enterocloster bolteae</name>
    <dbReference type="NCBI Taxonomy" id="208479"/>
    <lineage>
        <taxon>Bacteria</taxon>
        <taxon>Bacillati</taxon>
        <taxon>Bacillota</taxon>
        <taxon>Clostridia</taxon>
        <taxon>Lachnospirales</taxon>
        <taxon>Lachnospiraceae</taxon>
        <taxon>Enterocloster</taxon>
    </lineage>
</organism>
<keyword evidence="1" id="KW-0812">Transmembrane</keyword>
<feature type="transmembrane region" description="Helical" evidence="1">
    <location>
        <begin position="6"/>
        <end position="33"/>
    </location>
</feature>
<dbReference type="EMBL" id="QRZM01000006">
    <property type="protein sequence ID" value="RGV74944.1"/>
    <property type="molecule type" value="Genomic_DNA"/>
</dbReference>
<evidence type="ECO:0000313" key="3">
    <source>
        <dbReference type="Proteomes" id="UP000284543"/>
    </source>
</evidence>
<dbReference type="AlphaFoldDB" id="A0A412Z4Q4"/>
<sequence length="153" mass="17248">MKELSILLMGMSLIFMFVIAVVLVLYILAYWMIFRKAGEAGWKALIPFYGTYIEYKLFWNNRMFVLWLIMALIAASLRFVSGPGAMAAQLAYFGVSVMHILISVKMSCSFGHGVGYALGLIFLTPIFLLILAFDESVYIGPGGKKETDREMYL</sequence>
<keyword evidence="1" id="KW-0472">Membrane</keyword>
<evidence type="ECO:0000256" key="1">
    <source>
        <dbReference type="SAM" id="Phobius"/>
    </source>
</evidence>
<comment type="caution">
    <text evidence="2">The sequence shown here is derived from an EMBL/GenBank/DDBJ whole genome shotgun (WGS) entry which is preliminary data.</text>
</comment>
<reference evidence="2 3" key="1">
    <citation type="submission" date="2018-08" db="EMBL/GenBank/DDBJ databases">
        <title>A genome reference for cultivated species of the human gut microbiota.</title>
        <authorList>
            <person name="Zou Y."/>
            <person name="Xue W."/>
            <person name="Luo G."/>
        </authorList>
    </citation>
    <scope>NUCLEOTIDE SEQUENCE [LARGE SCALE GENOMIC DNA]</scope>
    <source>
        <strain evidence="2 3">AF14-18</strain>
    </source>
</reference>
<keyword evidence="1" id="KW-1133">Transmembrane helix</keyword>